<keyword evidence="2" id="KW-1133">Transmembrane helix</keyword>
<proteinExistence type="predicted"/>
<evidence type="ECO:0000256" key="1">
    <source>
        <dbReference type="SAM" id="MobiDB-lite"/>
    </source>
</evidence>
<sequence length="718" mass="76818">MPFSTPASNTDGGVQGSSSHIKKAVSATPPALVEVLTSGQAIEEGVVEKAEDLLERDVFHDRDDVGATLDLSPWPIVHGTRGSADHTSMKQPHGEHTQRFYLYNSQRIHDEEEANGLYMGQLLAQNVGSGPGTQPAGQDAPSFFEEAGALIDFNIDDANAVSVITERVSDTETRLWTSTIGNIVVFRQVQNAPGLQRLATYDHGQNKRFHGSYAFVASNGTANAFFTTMEDKVARFVLKGNDQEGWTIVRVSELALPSQSPLASLAQGTHTQEKKDHLVGLTLLEDGTIVSGSKGGVIMASRLNEAGEVVYKDHLSLNDYAEGGPAWVSNSISSTGQSIFVVTHRELMCLDYDPSSKKLAFKWTALYQPNPAVADAWFVGRLGPGSGSTPSVTSCNGQELVVITDGVSPMNLLWYDARTGALVAKRKVQFGADPEGEAPTTSEQSVAVDGCKAFVVQNYMGEDRLSDDVTCISATRPGSSLRRRLGDYCLSRKDPNHPKDLFPVRACPIAFGCSAYGAALYELVGAESSDVRRVWARDDVSCGTSIPLLSTHPESRMAYCVGFKKGSYQWSLLGMDLDTGVDRTHLQFYETNWALNALANPFYAGVEATGENTMTIGAIGGVLHLSPETPGGSVGVFSTLSSDTMGGPTDVGGGELRLIVNKGNGERATGSMAARIQHAAVGTPIETKASIAAVAVASMLAIAFYLRKRLVASPRMPR</sequence>
<name>A0A4D9D4B1_9STRA</name>
<protein>
    <submittedName>
        <fullName evidence="3">Uncharacterized protein</fullName>
    </submittedName>
</protein>
<evidence type="ECO:0000256" key="2">
    <source>
        <dbReference type="SAM" id="Phobius"/>
    </source>
</evidence>
<reference evidence="3 4" key="1">
    <citation type="submission" date="2019-01" db="EMBL/GenBank/DDBJ databases">
        <title>Nuclear Genome Assembly of the Microalgal Biofuel strain Nannochloropsis salina CCMP1776.</title>
        <authorList>
            <person name="Hovde B."/>
        </authorList>
    </citation>
    <scope>NUCLEOTIDE SEQUENCE [LARGE SCALE GENOMIC DNA]</scope>
    <source>
        <strain evidence="3 4">CCMP1776</strain>
    </source>
</reference>
<dbReference type="OrthoDB" id="10281675at2759"/>
<dbReference type="EMBL" id="SDOX01000009">
    <property type="protein sequence ID" value="TFJ86372.1"/>
    <property type="molecule type" value="Genomic_DNA"/>
</dbReference>
<accession>A0A4D9D4B1</accession>
<feature type="transmembrane region" description="Helical" evidence="2">
    <location>
        <begin position="689"/>
        <end position="706"/>
    </location>
</feature>
<comment type="caution">
    <text evidence="3">The sequence shown here is derived from an EMBL/GenBank/DDBJ whole genome shotgun (WGS) entry which is preliminary data.</text>
</comment>
<gene>
    <name evidence="3" type="ORF">NSK_002580</name>
</gene>
<organism evidence="3 4">
    <name type="scientific">Nannochloropsis salina CCMP1776</name>
    <dbReference type="NCBI Taxonomy" id="1027361"/>
    <lineage>
        <taxon>Eukaryota</taxon>
        <taxon>Sar</taxon>
        <taxon>Stramenopiles</taxon>
        <taxon>Ochrophyta</taxon>
        <taxon>Eustigmatophyceae</taxon>
        <taxon>Eustigmatales</taxon>
        <taxon>Monodopsidaceae</taxon>
        <taxon>Microchloropsis</taxon>
        <taxon>Microchloropsis salina</taxon>
    </lineage>
</organism>
<dbReference type="AlphaFoldDB" id="A0A4D9D4B1"/>
<evidence type="ECO:0000313" key="3">
    <source>
        <dbReference type="EMBL" id="TFJ86372.1"/>
    </source>
</evidence>
<feature type="compositionally biased region" description="Polar residues" evidence="1">
    <location>
        <begin position="1"/>
        <end position="19"/>
    </location>
</feature>
<dbReference type="Proteomes" id="UP000355283">
    <property type="component" value="Unassembled WGS sequence"/>
</dbReference>
<keyword evidence="2" id="KW-0812">Transmembrane</keyword>
<keyword evidence="2" id="KW-0472">Membrane</keyword>
<feature type="region of interest" description="Disordered" evidence="1">
    <location>
        <begin position="1"/>
        <end position="22"/>
    </location>
</feature>
<evidence type="ECO:0000313" key="4">
    <source>
        <dbReference type="Proteomes" id="UP000355283"/>
    </source>
</evidence>
<keyword evidence="4" id="KW-1185">Reference proteome</keyword>